<gene>
    <name evidence="2" type="ORF">EYF80_064406</name>
</gene>
<keyword evidence="3" id="KW-1185">Reference proteome</keyword>
<feature type="region of interest" description="Disordered" evidence="1">
    <location>
        <begin position="1"/>
        <end position="30"/>
    </location>
</feature>
<name>A0A4Z2E9T3_9TELE</name>
<sequence length="30" mass="3217">MPRTLLTNLNHNASLNGSASWTSPVHRPGS</sequence>
<evidence type="ECO:0000313" key="3">
    <source>
        <dbReference type="Proteomes" id="UP000314294"/>
    </source>
</evidence>
<proteinExistence type="predicted"/>
<organism evidence="2 3">
    <name type="scientific">Liparis tanakae</name>
    <name type="common">Tanaka's snailfish</name>
    <dbReference type="NCBI Taxonomy" id="230148"/>
    <lineage>
        <taxon>Eukaryota</taxon>
        <taxon>Metazoa</taxon>
        <taxon>Chordata</taxon>
        <taxon>Craniata</taxon>
        <taxon>Vertebrata</taxon>
        <taxon>Euteleostomi</taxon>
        <taxon>Actinopterygii</taxon>
        <taxon>Neopterygii</taxon>
        <taxon>Teleostei</taxon>
        <taxon>Neoteleostei</taxon>
        <taxon>Acanthomorphata</taxon>
        <taxon>Eupercaria</taxon>
        <taxon>Perciformes</taxon>
        <taxon>Cottioidei</taxon>
        <taxon>Cottales</taxon>
        <taxon>Liparidae</taxon>
        <taxon>Liparis</taxon>
    </lineage>
</organism>
<dbReference type="AlphaFoldDB" id="A0A4Z2E9T3"/>
<dbReference type="Proteomes" id="UP000314294">
    <property type="component" value="Unassembled WGS sequence"/>
</dbReference>
<reference evidence="2 3" key="1">
    <citation type="submission" date="2019-03" db="EMBL/GenBank/DDBJ databases">
        <title>First draft genome of Liparis tanakae, snailfish: a comprehensive survey of snailfish specific genes.</title>
        <authorList>
            <person name="Kim W."/>
            <person name="Song I."/>
            <person name="Jeong J.-H."/>
            <person name="Kim D."/>
            <person name="Kim S."/>
            <person name="Ryu S."/>
            <person name="Song J.Y."/>
            <person name="Lee S.K."/>
        </authorList>
    </citation>
    <scope>NUCLEOTIDE SEQUENCE [LARGE SCALE GENOMIC DNA]</scope>
    <source>
        <tissue evidence="2">Muscle</tissue>
    </source>
</reference>
<dbReference type="EMBL" id="SRLO01012461">
    <property type="protein sequence ID" value="TNN25463.1"/>
    <property type="molecule type" value="Genomic_DNA"/>
</dbReference>
<evidence type="ECO:0000313" key="2">
    <source>
        <dbReference type="EMBL" id="TNN25463.1"/>
    </source>
</evidence>
<protein>
    <submittedName>
        <fullName evidence="2">Uncharacterized protein</fullName>
    </submittedName>
</protein>
<accession>A0A4Z2E9T3</accession>
<comment type="caution">
    <text evidence="2">The sequence shown here is derived from an EMBL/GenBank/DDBJ whole genome shotgun (WGS) entry which is preliminary data.</text>
</comment>
<evidence type="ECO:0000256" key="1">
    <source>
        <dbReference type="SAM" id="MobiDB-lite"/>
    </source>
</evidence>
<feature type="compositionally biased region" description="Polar residues" evidence="1">
    <location>
        <begin position="1"/>
        <end position="23"/>
    </location>
</feature>